<dbReference type="Proteomes" id="UP001272987">
    <property type="component" value="Unassembled WGS sequence"/>
</dbReference>
<name>A0AAP6BM33_9ACTN</name>
<feature type="transmembrane region" description="Helical" evidence="1">
    <location>
        <begin position="64"/>
        <end position="85"/>
    </location>
</feature>
<accession>A0AAP6BM33</accession>
<organism evidence="3 6">
    <name type="scientific">Streptomyces acidiscabies</name>
    <dbReference type="NCBI Taxonomy" id="42234"/>
    <lineage>
        <taxon>Bacteria</taxon>
        <taxon>Bacillati</taxon>
        <taxon>Actinomycetota</taxon>
        <taxon>Actinomycetes</taxon>
        <taxon>Kitasatosporales</taxon>
        <taxon>Streptomycetaceae</taxon>
        <taxon>Streptomyces</taxon>
    </lineage>
</organism>
<dbReference type="AlphaFoldDB" id="A0AAP6BM33"/>
<evidence type="ECO:0000313" key="4">
    <source>
        <dbReference type="EMBL" id="MDX3021313.1"/>
    </source>
</evidence>
<gene>
    <name evidence="3" type="ORF">PV399_46060</name>
    <name evidence="4" type="ORF">PV666_25970</name>
</gene>
<feature type="transmembrane region" description="Helical" evidence="1">
    <location>
        <begin position="97"/>
        <end position="115"/>
    </location>
</feature>
<dbReference type="InterPro" id="IPR046675">
    <property type="entry name" value="DUF6545"/>
</dbReference>
<keyword evidence="1" id="KW-0812">Transmembrane</keyword>
<evidence type="ECO:0000256" key="1">
    <source>
        <dbReference type="SAM" id="Phobius"/>
    </source>
</evidence>
<dbReference type="RefSeq" id="WP_010349967.1">
    <property type="nucleotide sequence ID" value="NZ_BCMK01000038.1"/>
</dbReference>
<feature type="transmembrane region" description="Helical" evidence="1">
    <location>
        <begin position="171"/>
        <end position="193"/>
    </location>
</feature>
<keyword evidence="5" id="KW-1185">Reference proteome</keyword>
<keyword evidence="1" id="KW-1133">Transmembrane helix</keyword>
<proteinExistence type="predicted"/>
<keyword evidence="1" id="KW-0472">Membrane</keyword>
<protein>
    <recommendedName>
        <fullName evidence="2">DUF6545 domain-containing protein</fullName>
    </recommendedName>
</protein>
<sequence>MSNAIVAGLLWCAALWRLPTFGRTRKQTAWTGALLLIAFAMSFEIPAVAHYTNTLFHIHSISSLIEHVAAFLSAVCLLNFVIAVVQPDRKPSGRARIAGRTLTVAALTLTFFLSGRPEIDSMPFKNVEGHFWPSAHAVTFELSLGVTMFVASRLFLGAIRETEERWLRNGLLLLGIGTSLGAVYAFQKTLLVYLRLADLTPPISTGCQNAVAVALRSAALLLIVVGQALPLLPASARTYHQYTAWRRLRPLWKTVARATPHVVLRREPVLSVELWLHRRVIEICDGQLALREWVTEADLPRAPLSQAQREAAWMRTAIERKAAGLPYPSGSRPELGNKGLAPAEELRWLVSLSDAMKHPTPTPLTTV</sequence>
<feature type="transmembrane region" description="Helical" evidence="1">
    <location>
        <begin position="135"/>
        <end position="159"/>
    </location>
</feature>
<dbReference type="Pfam" id="PF20182">
    <property type="entry name" value="DUF6545"/>
    <property type="match status" value="1"/>
</dbReference>
<dbReference type="GeneID" id="69810908"/>
<feature type="domain" description="DUF6545" evidence="2">
    <location>
        <begin position="240"/>
        <end position="356"/>
    </location>
</feature>
<comment type="caution">
    <text evidence="3">The sequence shown here is derived from an EMBL/GenBank/DDBJ whole genome shotgun (WGS) entry which is preliminary data.</text>
</comment>
<evidence type="ECO:0000313" key="3">
    <source>
        <dbReference type="EMBL" id="MDX2967012.1"/>
    </source>
</evidence>
<dbReference type="EMBL" id="JARAWP010000015">
    <property type="protein sequence ID" value="MDX3021313.1"/>
    <property type="molecule type" value="Genomic_DNA"/>
</dbReference>
<feature type="transmembrane region" description="Helical" evidence="1">
    <location>
        <begin position="33"/>
        <end position="52"/>
    </location>
</feature>
<feature type="transmembrane region" description="Helical" evidence="1">
    <location>
        <begin position="213"/>
        <end position="232"/>
    </location>
</feature>
<dbReference type="InterPro" id="IPR050039">
    <property type="entry name" value="MAB_1171c-like"/>
</dbReference>
<dbReference type="EMBL" id="JARAWC010000078">
    <property type="protein sequence ID" value="MDX2967012.1"/>
    <property type="molecule type" value="Genomic_DNA"/>
</dbReference>
<evidence type="ECO:0000259" key="2">
    <source>
        <dbReference type="Pfam" id="PF20182"/>
    </source>
</evidence>
<evidence type="ECO:0000313" key="6">
    <source>
        <dbReference type="Proteomes" id="UP001282288"/>
    </source>
</evidence>
<reference evidence="3 5" key="1">
    <citation type="journal article" date="2023" name="Microb. Genom.">
        <title>Mesoterricola silvestris gen. nov., sp. nov., Mesoterricola sediminis sp. nov., Geothrix oryzae sp. nov., Geothrix edaphica sp. nov., Geothrix rubra sp. nov., and Geothrix limicola sp. nov., six novel members of Acidobacteriota isolated from soils.</title>
        <authorList>
            <person name="Weisberg A.J."/>
            <person name="Pearce E."/>
            <person name="Kramer C.G."/>
            <person name="Chang J.H."/>
            <person name="Clarke C.R."/>
        </authorList>
    </citation>
    <scope>NUCLEOTIDE SEQUENCE</scope>
    <source>
        <strain evidence="4 5">NB05-1H</strain>
        <strain evidence="3">NRRL_B-16521</strain>
    </source>
</reference>
<dbReference type="NCBIfam" id="NF042915">
    <property type="entry name" value="MAB_1171c_fam"/>
    <property type="match status" value="1"/>
</dbReference>
<dbReference type="Proteomes" id="UP001282288">
    <property type="component" value="Unassembled WGS sequence"/>
</dbReference>
<evidence type="ECO:0000313" key="5">
    <source>
        <dbReference type="Proteomes" id="UP001272987"/>
    </source>
</evidence>